<name>A0A4Q8ABF4_9MICC</name>
<dbReference type="PROSITE" id="PS51318">
    <property type="entry name" value="TAT"/>
    <property type="match status" value="1"/>
</dbReference>
<feature type="signal peptide" evidence="1">
    <location>
        <begin position="1"/>
        <end position="21"/>
    </location>
</feature>
<organism evidence="2 3">
    <name type="scientific">Zhihengliuella halotolerans</name>
    <dbReference type="NCBI Taxonomy" id="370736"/>
    <lineage>
        <taxon>Bacteria</taxon>
        <taxon>Bacillati</taxon>
        <taxon>Actinomycetota</taxon>
        <taxon>Actinomycetes</taxon>
        <taxon>Micrococcales</taxon>
        <taxon>Micrococcaceae</taxon>
        <taxon>Zhihengliuella</taxon>
    </lineage>
</organism>
<keyword evidence="3" id="KW-1185">Reference proteome</keyword>
<dbReference type="AlphaFoldDB" id="A0A4Q8ABF4"/>
<evidence type="ECO:0000256" key="1">
    <source>
        <dbReference type="SAM" id="SignalP"/>
    </source>
</evidence>
<dbReference type="InterPro" id="IPR006311">
    <property type="entry name" value="TAT_signal"/>
</dbReference>
<dbReference type="Proteomes" id="UP000292685">
    <property type="component" value="Unassembled WGS sequence"/>
</dbReference>
<evidence type="ECO:0000313" key="3">
    <source>
        <dbReference type="Proteomes" id="UP000292685"/>
    </source>
</evidence>
<reference evidence="2 3" key="1">
    <citation type="submission" date="2019-02" db="EMBL/GenBank/DDBJ databases">
        <title>Sequencing the genomes of 1000 actinobacteria strains.</title>
        <authorList>
            <person name="Klenk H.-P."/>
        </authorList>
    </citation>
    <scope>NUCLEOTIDE SEQUENCE [LARGE SCALE GENOMIC DNA]</scope>
    <source>
        <strain evidence="2 3">DSM 17364</strain>
    </source>
</reference>
<proteinExistence type="predicted"/>
<feature type="chain" id="PRO_5038981453" evidence="1">
    <location>
        <begin position="22"/>
        <end position="237"/>
    </location>
</feature>
<keyword evidence="1" id="KW-0732">Signal</keyword>
<protein>
    <submittedName>
        <fullName evidence="2">Uncharacterized protein</fullName>
    </submittedName>
</protein>
<gene>
    <name evidence="2" type="ORF">EV380_0414</name>
</gene>
<sequence>MSKVSRRSTLTVAAWTAPAIALSVAAPASSASTGIDEQAGLSAGMIGNRAGLSPANVPGWRWSIYDRTPAILDTLPWVYVETWDQTLGGGPFATEEEAQLAAAAAITAQEVNYDYFVTRTSDPLSRTVRDCRATFGTWSSYDSVASSAQTTIVPDGAGGFTYEVKLTASRDLTIYELGSSIASGGPTIAYSFGTSRRPVDTGLGTPKPIFTITPVTTSTPGPAGTISGDMYYGSATA</sequence>
<accession>A0A4Q8ABF4</accession>
<comment type="caution">
    <text evidence="2">The sequence shown here is derived from an EMBL/GenBank/DDBJ whole genome shotgun (WGS) entry which is preliminary data.</text>
</comment>
<evidence type="ECO:0000313" key="2">
    <source>
        <dbReference type="EMBL" id="RZU60863.1"/>
    </source>
</evidence>
<dbReference type="EMBL" id="SHLA01000001">
    <property type="protein sequence ID" value="RZU60863.1"/>
    <property type="molecule type" value="Genomic_DNA"/>
</dbReference>